<evidence type="ECO:0000256" key="2">
    <source>
        <dbReference type="SAM" id="Phobius"/>
    </source>
</evidence>
<keyword evidence="4" id="KW-1185">Reference proteome</keyword>
<dbReference type="InterPro" id="IPR029058">
    <property type="entry name" value="AB_hydrolase_fold"/>
</dbReference>
<dbReference type="Proteomes" id="UP000005239">
    <property type="component" value="Unassembled WGS sequence"/>
</dbReference>
<evidence type="ECO:0000256" key="1">
    <source>
        <dbReference type="SAM" id="MobiDB-lite"/>
    </source>
</evidence>
<evidence type="ECO:0000313" key="3">
    <source>
        <dbReference type="EnsemblMetazoa" id="PPA03787.1"/>
    </source>
</evidence>
<dbReference type="OrthoDB" id="5800633at2759"/>
<keyword evidence="2" id="KW-1133">Transmembrane helix</keyword>
<accession>A0A8R1Y899</accession>
<reference evidence="4" key="1">
    <citation type="journal article" date="2008" name="Nat. Genet.">
        <title>The Pristionchus pacificus genome provides a unique perspective on nematode lifestyle and parasitism.</title>
        <authorList>
            <person name="Dieterich C."/>
            <person name="Clifton S.W."/>
            <person name="Schuster L.N."/>
            <person name="Chinwalla A."/>
            <person name="Delehaunty K."/>
            <person name="Dinkelacker I."/>
            <person name="Fulton L."/>
            <person name="Fulton R."/>
            <person name="Godfrey J."/>
            <person name="Minx P."/>
            <person name="Mitreva M."/>
            <person name="Roeseler W."/>
            <person name="Tian H."/>
            <person name="Witte H."/>
            <person name="Yang S.P."/>
            <person name="Wilson R.K."/>
            <person name="Sommer R.J."/>
        </authorList>
    </citation>
    <scope>NUCLEOTIDE SEQUENCE [LARGE SCALE GENOMIC DNA]</scope>
    <source>
        <strain evidence="4">PS312</strain>
    </source>
</reference>
<dbReference type="InterPro" id="IPR002918">
    <property type="entry name" value="Lipase_EstA/Esterase_EstB"/>
</dbReference>
<keyword evidence="2" id="KW-0812">Transmembrane</keyword>
<accession>A0A2A6B2Q0</accession>
<reference evidence="3" key="2">
    <citation type="submission" date="2022-06" db="UniProtKB">
        <authorList>
            <consortium name="EnsemblMetazoa"/>
        </authorList>
    </citation>
    <scope>IDENTIFICATION</scope>
    <source>
        <strain evidence="3">PS312</strain>
    </source>
</reference>
<gene>
    <name evidence="3" type="primary">WBGene00093341</name>
</gene>
<dbReference type="GO" id="GO:0016042">
    <property type="term" value="P:lipid catabolic process"/>
    <property type="evidence" value="ECO:0000318"/>
    <property type="project" value="GO_Central"/>
</dbReference>
<sequence length="347" mass="38737">MDERKRGHRPIARDGVQHAHGTDPGWQRWDKKVPVIPAQTAASASGAMRGVFLLAITVALFDVALAFFSTDFTQWLDKHHGVGARQWIERADLKSTGSFGGRKDANQTLAHNPVVFVHGVSHTVGTMMKEAAMHYWWKGYTEAETYGITYDNPKGDKMRWMKYTMECDHVKRIRFLIEAVHAYTGRPVDVVAFSMGVPISRKAILGGHCVENNHYIGAPITDKMGTYVGVAGPNKGVAPVLMGIPYALCAMSPFLPVCNPVDGLFSGFCPFKSRFIDDINRSSRYEGQRIYTIGSTMDEVVGYYVCMEVTTRIKGQNGEKIFKDKKHDPTFKSSFDTQLAMLNGWPF</sequence>
<organism evidence="3 4">
    <name type="scientific">Pristionchus pacificus</name>
    <name type="common">Parasitic nematode worm</name>
    <dbReference type="NCBI Taxonomy" id="54126"/>
    <lineage>
        <taxon>Eukaryota</taxon>
        <taxon>Metazoa</taxon>
        <taxon>Ecdysozoa</taxon>
        <taxon>Nematoda</taxon>
        <taxon>Chromadorea</taxon>
        <taxon>Rhabditida</taxon>
        <taxon>Rhabditina</taxon>
        <taxon>Diplogasteromorpha</taxon>
        <taxon>Diplogasteroidea</taxon>
        <taxon>Neodiplogasteridae</taxon>
        <taxon>Pristionchus</taxon>
    </lineage>
</organism>
<keyword evidence="2" id="KW-0472">Membrane</keyword>
<feature type="transmembrane region" description="Helical" evidence="2">
    <location>
        <begin position="51"/>
        <end position="69"/>
    </location>
</feature>
<feature type="compositionally biased region" description="Basic and acidic residues" evidence="1">
    <location>
        <begin position="1"/>
        <end position="21"/>
    </location>
</feature>
<feature type="region of interest" description="Disordered" evidence="1">
    <location>
        <begin position="1"/>
        <end position="28"/>
    </location>
</feature>
<dbReference type="Gene3D" id="3.40.50.1820">
    <property type="entry name" value="alpha/beta hydrolase"/>
    <property type="match status" value="1"/>
</dbReference>
<dbReference type="GO" id="GO:0016298">
    <property type="term" value="F:lipase activity"/>
    <property type="evidence" value="ECO:0000318"/>
    <property type="project" value="GO_Central"/>
</dbReference>
<dbReference type="EnsemblMetazoa" id="PPA03787.1">
    <property type="protein sequence ID" value="PPA03787.1"/>
    <property type="gene ID" value="WBGene00093341"/>
</dbReference>
<evidence type="ECO:0000313" key="4">
    <source>
        <dbReference type="Proteomes" id="UP000005239"/>
    </source>
</evidence>
<protein>
    <submittedName>
        <fullName evidence="3">Lipase</fullName>
    </submittedName>
</protein>
<dbReference type="SUPFAM" id="SSF53474">
    <property type="entry name" value="alpha/beta-Hydrolases"/>
    <property type="match status" value="1"/>
</dbReference>
<dbReference type="Pfam" id="PF01674">
    <property type="entry name" value="Lipase_2"/>
    <property type="match status" value="1"/>
</dbReference>
<dbReference type="AlphaFoldDB" id="A0A2A6B2Q0"/>
<dbReference type="PANTHER" id="PTHR32015:SF5">
    <property type="entry name" value="LIPASE RELATED"/>
    <property type="match status" value="1"/>
</dbReference>
<dbReference type="PANTHER" id="PTHR32015">
    <property type="entry name" value="FASTING INDUCED LIPASE"/>
    <property type="match status" value="1"/>
</dbReference>
<name>A0A2A6B2Q0_PRIPA</name>
<proteinExistence type="predicted"/>